<comment type="caution">
    <text evidence="1">The sequence shown here is derived from an EMBL/GenBank/DDBJ whole genome shotgun (WGS) entry which is preliminary data.</text>
</comment>
<dbReference type="AlphaFoldDB" id="A0A1V3WN48"/>
<dbReference type="EMBL" id="MVBM01000005">
    <property type="protein sequence ID" value="OOK72107.1"/>
    <property type="molecule type" value="Genomic_DNA"/>
</dbReference>
<gene>
    <name evidence="1" type="ORF">BZL29_6947</name>
    <name evidence="2" type="ORF">BZL30_5514</name>
</gene>
<protein>
    <submittedName>
        <fullName evidence="1">Uncharacterized protein</fullName>
    </submittedName>
</protein>
<reference evidence="3 4" key="1">
    <citation type="submission" date="2017-02" db="EMBL/GenBank/DDBJ databases">
        <title>Complete genome sequences of Mycobacterium kansasii strains isolated from rhesus macaques.</title>
        <authorList>
            <person name="Panda A."/>
            <person name="Nagaraj S."/>
            <person name="Zhao X."/>
            <person name="Tettelin H."/>
            <person name="Detolla L.J."/>
        </authorList>
    </citation>
    <scope>NUCLEOTIDE SEQUENCE [LARGE SCALE GENOMIC DNA]</scope>
    <source>
        <strain evidence="1 3">11-3469</strain>
        <strain evidence="2 4">11-3813</strain>
    </source>
</reference>
<dbReference type="EMBL" id="MVBN01000008">
    <property type="protein sequence ID" value="OOK68178.1"/>
    <property type="molecule type" value="Genomic_DNA"/>
</dbReference>
<evidence type="ECO:0000313" key="4">
    <source>
        <dbReference type="Proteomes" id="UP000189229"/>
    </source>
</evidence>
<name>A0A1V3WN48_MYCKA</name>
<proteinExistence type="predicted"/>
<evidence type="ECO:0000313" key="2">
    <source>
        <dbReference type="EMBL" id="OOK72107.1"/>
    </source>
</evidence>
<evidence type="ECO:0000313" key="3">
    <source>
        <dbReference type="Proteomes" id="UP000188532"/>
    </source>
</evidence>
<sequence length="45" mass="4711">MVLVAGGRALLAQPMQPNTTDKTTKTTVTMSLIFINTALQSGFAA</sequence>
<accession>A0A1V3WN48</accession>
<dbReference type="Proteomes" id="UP000189229">
    <property type="component" value="Unassembled WGS sequence"/>
</dbReference>
<dbReference type="Proteomes" id="UP000188532">
    <property type="component" value="Unassembled WGS sequence"/>
</dbReference>
<organism evidence="1 3">
    <name type="scientific">Mycobacterium kansasii</name>
    <dbReference type="NCBI Taxonomy" id="1768"/>
    <lineage>
        <taxon>Bacteria</taxon>
        <taxon>Bacillati</taxon>
        <taxon>Actinomycetota</taxon>
        <taxon>Actinomycetes</taxon>
        <taxon>Mycobacteriales</taxon>
        <taxon>Mycobacteriaceae</taxon>
        <taxon>Mycobacterium</taxon>
    </lineage>
</organism>
<evidence type="ECO:0000313" key="1">
    <source>
        <dbReference type="EMBL" id="OOK68178.1"/>
    </source>
</evidence>